<gene>
    <name evidence="3" type="ORF">CHR53_24585</name>
</gene>
<evidence type="ECO:0000313" key="4">
    <source>
        <dbReference type="Proteomes" id="UP000282892"/>
    </source>
</evidence>
<dbReference type="SUPFAM" id="SSF52540">
    <property type="entry name" value="P-loop containing nucleoside triphosphate hydrolases"/>
    <property type="match status" value="1"/>
</dbReference>
<dbReference type="PIRSF" id="PIRSF003092">
    <property type="entry name" value="MinD"/>
    <property type="match status" value="1"/>
</dbReference>
<evidence type="ECO:0000256" key="1">
    <source>
        <dbReference type="ARBA" id="ARBA00022741"/>
    </source>
</evidence>
<dbReference type="STRING" id="1193713.GCA_001636315_01816"/>
<sequence>MNQDQAHQLRQLSNSLAQHKKMSRVVTVASGKGGVGKSNFILSFALSLMELGQKVVVIDLDIGMANLDILMGTTPKYHLLDMILERKSIWSVLERGPQGLEYIAGGSGLKELLQLREEERHYFFRELEKLHGYADLILIDTGAGLTVESQQCHLAADEVILLTTPEPTAMADAYSVVKILHSQKPTISFQLVVNRVSRQKEGIEAGSKFKFAVQRFLNKEITIFGAIPDDAAVMQAVLKQVPFYLAYPRAQASLTLKRLAQRFINGAEAVPAEDGGMKGFLRTISRMFTS</sequence>
<dbReference type="GO" id="GO:0016887">
    <property type="term" value="F:ATP hydrolysis activity"/>
    <property type="evidence" value="ECO:0007669"/>
    <property type="project" value="TreeGrafter"/>
</dbReference>
<dbReference type="CDD" id="cd02038">
    <property type="entry name" value="FlhG-like"/>
    <property type="match status" value="1"/>
</dbReference>
<accession>A0A3Q9QZR5</accession>
<dbReference type="InterPro" id="IPR033756">
    <property type="entry name" value="YlxH/NBP35"/>
</dbReference>
<dbReference type="PANTHER" id="PTHR43384:SF4">
    <property type="entry name" value="CELLULOSE BIOSYNTHESIS PROTEIN BCSQ-RELATED"/>
    <property type="match status" value="1"/>
</dbReference>
<dbReference type="Proteomes" id="UP000282892">
    <property type="component" value="Chromosome"/>
</dbReference>
<dbReference type="InterPro" id="IPR025501">
    <property type="entry name" value="MinD_FleN"/>
</dbReference>
<evidence type="ECO:0000313" key="3">
    <source>
        <dbReference type="EMBL" id="AZU64159.1"/>
    </source>
</evidence>
<dbReference type="KEGG" id="nmk:CHR53_24585"/>
<dbReference type="EMBL" id="CP022572">
    <property type="protein sequence ID" value="AZU64159.1"/>
    <property type="molecule type" value="Genomic_DNA"/>
</dbReference>
<keyword evidence="1" id="KW-0547">Nucleotide-binding</keyword>
<keyword evidence="4" id="KW-1185">Reference proteome</keyword>
<organism evidence="3 4">
    <name type="scientific">Neobacillus mesonae</name>
    <dbReference type="NCBI Taxonomy" id="1193713"/>
    <lineage>
        <taxon>Bacteria</taxon>
        <taxon>Bacillati</taxon>
        <taxon>Bacillota</taxon>
        <taxon>Bacilli</taxon>
        <taxon>Bacillales</taxon>
        <taxon>Bacillaceae</taxon>
        <taxon>Neobacillus</taxon>
    </lineage>
</organism>
<reference evidence="3 4" key="1">
    <citation type="submission" date="2017-07" db="EMBL/GenBank/DDBJ databases">
        <title>The complete genome sequence of Bacillus mesonae strain H20-5, an efficient strain improving plant abiotic stress resistance.</title>
        <authorList>
            <person name="Kim S.Y."/>
            <person name="Song H."/>
            <person name="Sang M.K."/>
            <person name="Weon H.-Y."/>
            <person name="Song J."/>
        </authorList>
    </citation>
    <scope>NUCLEOTIDE SEQUENCE [LARGE SCALE GENOMIC DNA]</scope>
    <source>
        <strain evidence="3 4">H20-5</strain>
    </source>
</reference>
<dbReference type="InterPro" id="IPR033875">
    <property type="entry name" value="FlhG"/>
</dbReference>
<dbReference type="Gene3D" id="3.40.50.300">
    <property type="entry name" value="P-loop containing nucleotide triphosphate hydrolases"/>
    <property type="match status" value="1"/>
</dbReference>
<dbReference type="PANTHER" id="PTHR43384">
    <property type="entry name" value="SEPTUM SITE-DETERMINING PROTEIN MIND HOMOLOG, CHLOROPLASTIC-RELATED"/>
    <property type="match status" value="1"/>
</dbReference>
<proteinExistence type="predicted"/>
<dbReference type="GO" id="GO:0005524">
    <property type="term" value="F:ATP binding"/>
    <property type="evidence" value="ECO:0007669"/>
    <property type="project" value="UniProtKB-KW"/>
</dbReference>
<dbReference type="InterPro" id="IPR027417">
    <property type="entry name" value="P-loop_NTPase"/>
</dbReference>
<dbReference type="Pfam" id="PF10609">
    <property type="entry name" value="ParA"/>
    <property type="match status" value="1"/>
</dbReference>
<evidence type="ECO:0000256" key="2">
    <source>
        <dbReference type="ARBA" id="ARBA00022840"/>
    </source>
</evidence>
<dbReference type="GO" id="GO:0051782">
    <property type="term" value="P:negative regulation of cell division"/>
    <property type="evidence" value="ECO:0007669"/>
    <property type="project" value="TreeGrafter"/>
</dbReference>
<dbReference type="OrthoDB" id="9816297at2"/>
<dbReference type="AlphaFoldDB" id="A0A3Q9QZR5"/>
<protein>
    <submittedName>
        <fullName evidence="3">MinD/ParA family protein</fullName>
    </submittedName>
</protein>
<dbReference type="InterPro" id="IPR050625">
    <property type="entry name" value="ParA/MinD_ATPase"/>
</dbReference>
<keyword evidence="2" id="KW-0067">ATP-binding</keyword>
<name>A0A3Q9QZR5_9BACI</name>
<dbReference type="GO" id="GO:0009898">
    <property type="term" value="C:cytoplasmic side of plasma membrane"/>
    <property type="evidence" value="ECO:0007669"/>
    <property type="project" value="TreeGrafter"/>
</dbReference>
<dbReference type="GO" id="GO:0005829">
    <property type="term" value="C:cytosol"/>
    <property type="evidence" value="ECO:0007669"/>
    <property type="project" value="TreeGrafter"/>
</dbReference>
<dbReference type="RefSeq" id="WP_066388252.1">
    <property type="nucleotide sequence ID" value="NZ_CP022572.1"/>
</dbReference>